<dbReference type="Proteomes" id="UP000663193">
    <property type="component" value="Chromosome 5"/>
</dbReference>
<dbReference type="OrthoDB" id="2549237at2759"/>
<dbReference type="InterPro" id="IPR016024">
    <property type="entry name" value="ARM-type_fold"/>
</dbReference>
<evidence type="ECO:0000313" key="2">
    <source>
        <dbReference type="Proteomes" id="UP000663193"/>
    </source>
</evidence>
<gene>
    <name evidence="1" type="ORF">JI435_032150</name>
</gene>
<protein>
    <submittedName>
        <fullName evidence="1">Uncharacterized protein</fullName>
    </submittedName>
</protein>
<name>A0A7U2EYN4_PHANO</name>
<sequence length="1644" mass="186531">MATTLDTRRIRRCTPAQLRDYFKGIQHDVAEKLCTLQILDAISRGSVAPSPIFSTWLGVTKSPSAIQSGLQQTFSILVREISITHLGKAFCSSRWKDLSNQLGGVPGLLNLLNNLSVAEVRNTCKALSRCARGEDITDKRRFMTELFMGLQPHVFPDVPVKSTDGRPLGRHYQRLIPSCTEELVERIVSGDLKGRWKPVRHKHLVQYHPEIIRREQLRALNDKTRPGIDQKKFQSLLTIYPQDLGTMQGFSASMNFALDLLRKLSASTEKLLSDDIFINDLVRPLLSRALKKKLEWCTVREIVDLTLLYLETHPSAGKEISISKGDVHYLVAQCWAHEPEMFEAQLKKLCSDSVFGTSSHDDIDEWNEFVDGIPRHRRYALLRLCFAESTRMDLDSDDDLKKVKGSLYDELLDTLSPEEALDLFTRLRVARGDDDLFTITAGNTITDIGPAYNTHASDPDLYHVVLLVRNGQYEQARNLATAQLELRKKKAEKASTPEQRAFYAKSSLYYGVASGDMQVYQSTLEWTKRFLRDPQVLPALYPRYGHPDEVVTLLSGIPNDLTNLTNSWLRARIYSGNATLQSLFDTACLAIREPSFQAYSWEGTLYLFQQVVSERIKKSESVRKCLSASDEEMYDILWADTLEMLLAVEKKANRRESVRLEANSICGPLGWLAHRSNGRSDFEPATPSKYIYRFFDNLAKARNEYWKTLRATVHPATLALPDPLPRGLPAQYLTNPWILNTPDLENVAPYIASRAEAVVFQDPVVALELLADDEESMEAMGMFVESYQYALRVYIPKSCSDDERTRRIQKAWNHARGPLSQGRMDDDEAVWWWREKPPFELQKYWPPYQEMVKRKGVIWPLIPDVEDPEHPCEWNPFEAGRPNRPNRDLGKLTYLDLSVLMMGKTPSIAQIWTRSMLDAYSPTVSAHKEDKSQLWASSRNIGEGGVLAALLYLEMKHGAPNGRLLQKPFPSAEDARFPSLYLDDGFQGDSLNTFNAVRHIKGHIDAIPPALMHLSAKNMMSNLWALDREEHDDHSVQELALTLLIRLSESDNPSLAQNLALQTIIGRPKASSWHRQLLKLSYLRKLSHADAKTFCERFAEAVIAKIPARKERKEDVTGEGENADNPAKSFVKVTTIKSLAQLLLQADFVDENFALSVLLTLLERASHRDVRVNTAQALLGIFETCPPELAEKILVALEGLIPIAGNLNENKLVTEEEWINAEKTLDLPGYPGIDDDLVLFELFFTHLSTTPHTSKRLLIFIERILLPTLAHRKRQVARWVALFLKKYGVEETGGLLPRVPQRASVLLGSRVACYLPRTILEDLVSYIEFNIRLPAPIVALNDRIRSDSAILKRPEVHIWFDLFGSGTGALVAFATFDILSLFDRGVELEKNVAISAPAIQEQFLKIFKAAVWADAPLHQRLNQMLLAHLLRGTYLSRPWWPTHGKSIVSHMIAYVDSIRIGPWLTDPNRNPAVLPDTFPWQLLLLDLPFPTKDSSGEESCKDFADNLSTLIDDISGTAYHENLEQIKDFLKINPPDSNKRESVKRLGKTTIYARKRNEQFDQFMRNRLVVATQLGSLHEDCSTVAQILKVEVASYLIGLARREWEDVATKELQGRVRVSVEEWKKSGCEEVRRMGFGLGWVEEK</sequence>
<dbReference type="EMBL" id="CP069027">
    <property type="protein sequence ID" value="QRC95531.1"/>
    <property type="molecule type" value="Genomic_DNA"/>
</dbReference>
<dbReference type="SUPFAM" id="SSF48371">
    <property type="entry name" value="ARM repeat"/>
    <property type="match status" value="1"/>
</dbReference>
<dbReference type="VEuPathDB" id="FungiDB:JI435_032150"/>
<reference evidence="2" key="1">
    <citation type="journal article" date="2021" name="BMC Genomics">
        <title>Chromosome-level genome assembly and manually-curated proteome of model necrotroph Parastagonospora nodorum Sn15 reveals a genome-wide trove of candidate effector homologs, and redundancy of virulence-related functions within an accessory chromosome.</title>
        <authorList>
            <person name="Bertazzoni S."/>
            <person name="Jones D.A.B."/>
            <person name="Phan H.T."/>
            <person name="Tan K.-C."/>
            <person name="Hane J.K."/>
        </authorList>
    </citation>
    <scope>NUCLEOTIDE SEQUENCE [LARGE SCALE GENOMIC DNA]</scope>
    <source>
        <strain evidence="2">SN15 / ATCC MYA-4574 / FGSC 10173)</strain>
    </source>
</reference>
<evidence type="ECO:0000313" key="1">
    <source>
        <dbReference type="EMBL" id="QRC95531.1"/>
    </source>
</evidence>
<organism evidence="1 2">
    <name type="scientific">Phaeosphaeria nodorum (strain SN15 / ATCC MYA-4574 / FGSC 10173)</name>
    <name type="common">Glume blotch fungus</name>
    <name type="synonym">Parastagonospora nodorum</name>
    <dbReference type="NCBI Taxonomy" id="321614"/>
    <lineage>
        <taxon>Eukaryota</taxon>
        <taxon>Fungi</taxon>
        <taxon>Dikarya</taxon>
        <taxon>Ascomycota</taxon>
        <taxon>Pezizomycotina</taxon>
        <taxon>Dothideomycetes</taxon>
        <taxon>Pleosporomycetidae</taxon>
        <taxon>Pleosporales</taxon>
        <taxon>Pleosporineae</taxon>
        <taxon>Phaeosphaeriaceae</taxon>
        <taxon>Parastagonospora</taxon>
    </lineage>
</organism>
<accession>A0A7U2EYN4</accession>
<keyword evidence="2" id="KW-1185">Reference proteome</keyword>
<proteinExistence type="predicted"/>